<dbReference type="EMBL" id="NMUL01000021">
    <property type="protein sequence ID" value="OXM65929.1"/>
    <property type="molecule type" value="Genomic_DNA"/>
</dbReference>
<dbReference type="InterPro" id="IPR010852">
    <property type="entry name" value="ABATE"/>
</dbReference>
<dbReference type="SUPFAM" id="SSF160904">
    <property type="entry name" value="Jann2411-like"/>
    <property type="match status" value="1"/>
</dbReference>
<dbReference type="Pfam" id="PF11706">
    <property type="entry name" value="zf-CGNR"/>
    <property type="match status" value="1"/>
</dbReference>
<dbReference type="InterPro" id="IPR023286">
    <property type="entry name" value="ABATE_dom_sf"/>
</dbReference>
<keyword evidence="3" id="KW-1185">Reference proteome</keyword>
<comment type="caution">
    <text evidence="2">The sequence shown here is derived from an EMBL/GenBank/DDBJ whole genome shotgun (WGS) entry which is preliminary data.</text>
</comment>
<dbReference type="PANTHER" id="PTHR35525:SF3">
    <property type="entry name" value="BLL6575 PROTEIN"/>
    <property type="match status" value="1"/>
</dbReference>
<evidence type="ECO:0000259" key="1">
    <source>
        <dbReference type="Pfam" id="PF11706"/>
    </source>
</evidence>
<organism evidence="2 3">
    <name type="scientific">Amycolatopsis vastitatis</name>
    <dbReference type="NCBI Taxonomy" id="1905142"/>
    <lineage>
        <taxon>Bacteria</taxon>
        <taxon>Bacillati</taxon>
        <taxon>Actinomycetota</taxon>
        <taxon>Actinomycetes</taxon>
        <taxon>Pseudonocardiales</taxon>
        <taxon>Pseudonocardiaceae</taxon>
        <taxon>Amycolatopsis</taxon>
    </lineage>
</organism>
<dbReference type="Pfam" id="PF07336">
    <property type="entry name" value="ABATE"/>
    <property type="match status" value="1"/>
</dbReference>
<sequence length="185" mass="19678">MVPRPAAPPPLTLVQSLVNTRELLEDRDDLSTPAGLVAWLEAEGLPRPVRPAQADLTRVRRLREALRQLLSGGAGVPGAVSVLNGELARTGTRPLLQAGPPGAEFAGDCATSLDAAITRVLAVVVTARLDGSLSRLKTCGAEDCQWAFYDRSPNAVSRWCETSVCGARHKMRAYRARQAAGTAAR</sequence>
<evidence type="ECO:0000313" key="3">
    <source>
        <dbReference type="Proteomes" id="UP000215199"/>
    </source>
</evidence>
<dbReference type="RefSeq" id="WP_093949291.1">
    <property type="nucleotide sequence ID" value="NZ_NMUL01000021.1"/>
</dbReference>
<dbReference type="InterPro" id="IPR021005">
    <property type="entry name" value="Znf_CGNR"/>
</dbReference>
<accession>A0A229T577</accession>
<dbReference type="Gene3D" id="1.10.3300.10">
    <property type="entry name" value="Jann2411-like domain"/>
    <property type="match status" value="1"/>
</dbReference>
<name>A0A229T577_9PSEU</name>
<dbReference type="AlphaFoldDB" id="A0A229T577"/>
<evidence type="ECO:0000313" key="2">
    <source>
        <dbReference type="EMBL" id="OXM65929.1"/>
    </source>
</evidence>
<protein>
    <recommendedName>
        <fullName evidence="1">Zinc finger CGNR domain-containing protein</fullName>
    </recommendedName>
</protein>
<dbReference type="OrthoDB" id="3211108at2"/>
<gene>
    <name evidence="2" type="ORF">CF165_21355</name>
</gene>
<reference evidence="3" key="1">
    <citation type="submission" date="2017-07" db="EMBL/GenBank/DDBJ databases">
        <title>Comparative genome mining reveals phylogenetic distribution patterns of secondary metabolites in Amycolatopsis.</title>
        <authorList>
            <person name="Adamek M."/>
            <person name="Alanjary M."/>
            <person name="Sales-Ortells H."/>
            <person name="Goodfellow M."/>
            <person name="Bull A.T."/>
            <person name="Kalinowski J."/>
            <person name="Ziemert N."/>
        </authorList>
    </citation>
    <scope>NUCLEOTIDE SEQUENCE [LARGE SCALE GENOMIC DNA]</scope>
    <source>
        <strain evidence="3">H5</strain>
    </source>
</reference>
<dbReference type="PANTHER" id="PTHR35525">
    <property type="entry name" value="BLL6575 PROTEIN"/>
    <property type="match status" value="1"/>
</dbReference>
<dbReference type="Proteomes" id="UP000215199">
    <property type="component" value="Unassembled WGS sequence"/>
</dbReference>
<proteinExistence type="predicted"/>
<feature type="domain" description="Zinc finger CGNR" evidence="1">
    <location>
        <begin position="135"/>
        <end position="178"/>
    </location>
</feature>